<protein>
    <submittedName>
        <fullName evidence="2">Uncharacterized protein</fullName>
    </submittedName>
</protein>
<feature type="compositionally biased region" description="Basic and acidic residues" evidence="1">
    <location>
        <begin position="1"/>
        <end position="24"/>
    </location>
</feature>
<proteinExistence type="predicted"/>
<dbReference type="EMBL" id="WSZM01000198">
    <property type="protein sequence ID" value="KAF4038387.1"/>
    <property type="molecule type" value="Genomic_DNA"/>
</dbReference>
<evidence type="ECO:0000313" key="4">
    <source>
        <dbReference type="Proteomes" id="UP000602510"/>
    </source>
</evidence>
<feature type="region of interest" description="Disordered" evidence="1">
    <location>
        <begin position="210"/>
        <end position="240"/>
    </location>
</feature>
<gene>
    <name evidence="2" type="ORF">GN244_ATG09459</name>
    <name evidence="3" type="ORF">GN958_ATG07427</name>
</gene>
<accession>A0A833SR86</accession>
<keyword evidence="4" id="KW-1185">Reference proteome</keyword>
<feature type="region of interest" description="Disordered" evidence="1">
    <location>
        <begin position="1"/>
        <end position="40"/>
    </location>
</feature>
<dbReference type="EMBL" id="JAACNO010001023">
    <property type="protein sequence ID" value="KAF4143361.1"/>
    <property type="molecule type" value="Genomic_DNA"/>
</dbReference>
<feature type="compositionally biased region" description="Acidic residues" evidence="1">
    <location>
        <begin position="219"/>
        <end position="235"/>
    </location>
</feature>
<evidence type="ECO:0000313" key="3">
    <source>
        <dbReference type="EMBL" id="KAF4143361.1"/>
    </source>
</evidence>
<name>A0A833SR86_PHYIN</name>
<organism evidence="2 4">
    <name type="scientific">Phytophthora infestans</name>
    <name type="common">Potato late blight agent</name>
    <name type="synonym">Botrytis infestans</name>
    <dbReference type="NCBI Taxonomy" id="4787"/>
    <lineage>
        <taxon>Eukaryota</taxon>
        <taxon>Sar</taxon>
        <taxon>Stramenopiles</taxon>
        <taxon>Oomycota</taxon>
        <taxon>Peronosporomycetes</taxon>
        <taxon>Peronosporales</taxon>
        <taxon>Peronosporaceae</taxon>
        <taxon>Phytophthora</taxon>
    </lineage>
</organism>
<feature type="compositionally biased region" description="Polar residues" evidence="1">
    <location>
        <begin position="31"/>
        <end position="40"/>
    </location>
</feature>
<sequence length="253" mass="28597">MEKLKPNNDEARRSEESSKARLYCEEVATDRTPTQSKPSAVITSVKLPPIVKTVSRNDELPAYYTTMFNNVKQVPMERRAVCISRALYQLKRVMTTDDVGEHKQTIPDSITEVLGWITESCDLQHDFESYHEFAIVLFSYAAQYPETEELQRITDRFSETIDKICLEATFIHADWSLEAQKMSAPTRTCTAEGNDSDTKTGEAFVSCASGKEKPTQYESEVDSESDSESDYEDEKETVGGSEAVECAYSFGYF</sequence>
<dbReference type="Proteomes" id="UP000704712">
    <property type="component" value="Unassembled WGS sequence"/>
</dbReference>
<comment type="caution">
    <text evidence="2">The sequence shown here is derived from an EMBL/GenBank/DDBJ whole genome shotgun (WGS) entry which is preliminary data.</text>
</comment>
<reference evidence="2" key="1">
    <citation type="submission" date="2020-04" db="EMBL/GenBank/DDBJ databases">
        <title>Hybrid Assembly of Korean Phytophthora infestans isolates.</title>
        <authorList>
            <person name="Prokchorchik M."/>
            <person name="Lee Y."/>
            <person name="Seo J."/>
            <person name="Cho J.-H."/>
            <person name="Park Y.-E."/>
            <person name="Jang D.-C."/>
            <person name="Im J.-S."/>
            <person name="Choi J.-G."/>
            <person name="Park H.-J."/>
            <person name="Lee G.-B."/>
            <person name="Lee Y.-G."/>
            <person name="Hong S.-Y."/>
            <person name="Cho K."/>
            <person name="Sohn K.H."/>
        </authorList>
    </citation>
    <scope>NUCLEOTIDE SEQUENCE</scope>
    <source>
        <strain evidence="2">KR_1_A1</strain>
        <strain evidence="3">KR_2_A2</strain>
    </source>
</reference>
<dbReference type="Proteomes" id="UP000602510">
    <property type="component" value="Unassembled WGS sequence"/>
</dbReference>
<evidence type="ECO:0000256" key="1">
    <source>
        <dbReference type="SAM" id="MobiDB-lite"/>
    </source>
</evidence>
<evidence type="ECO:0000313" key="2">
    <source>
        <dbReference type="EMBL" id="KAF4038387.1"/>
    </source>
</evidence>
<dbReference type="AlphaFoldDB" id="A0A833SR86"/>